<feature type="transmembrane region" description="Helical" evidence="1">
    <location>
        <begin position="125"/>
        <end position="156"/>
    </location>
</feature>
<dbReference type="RefSeq" id="WP_204805677.1">
    <property type="nucleotide sequence ID" value="NZ_JACSNX010000032.1"/>
</dbReference>
<evidence type="ECO:0000256" key="1">
    <source>
        <dbReference type="SAM" id="Phobius"/>
    </source>
</evidence>
<organism evidence="2 3">
    <name type="scientific">Oscillibacter valericigenes</name>
    <dbReference type="NCBI Taxonomy" id="351091"/>
    <lineage>
        <taxon>Bacteria</taxon>
        <taxon>Bacillati</taxon>
        <taxon>Bacillota</taxon>
        <taxon>Clostridia</taxon>
        <taxon>Eubacteriales</taxon>
        <taxon>Oscillospiraceae</taxon>
        <taxon>Oscillibacter</taxon>
    </lineage>
</organism>
<dbReference type="PANTHER" id="PTHR40044:SF1">
    <property type="entry name" value="INTEGRAL MEMBRANE PROTEIN"/>
    <property type="match status" value="1"/>
</dbReference>
<dbReference type="Pfam" id="PF06177">
    <property type="entry name" value="QueT"/>
    <property type="match status" value="1"/>
</dbReference>
<dbReference type="PIRSF" id="PIRSF031501">
    <property type="entry name" value="QueT"/>
    <property type="match status" value="1"/>
</dbReference>
<dbReference type="InterPro" id="IPR010387">
    <property type="entry name" value="QueT"/>
</dbReference>
<evidence type="ECO:0000313" key="2">
    <source>
        <dbReference type="EMBL" id="MBM6852389.1"/>
    </source>
</evidence>
<keyword evidence="1" id="KW-0812">Transmembrane</keyword>
<dbReference type="Proteomes" id="UP000719500">
    <property type="component" value="Unassembled WGS sequence"/>
</dbReference>
<gene>
    <name evidence="2" type="ORF">H9X91_13175</name>
</gene>
<protein>
    <submittedName>
        <fullName evidence="2">QueT transporter family protein</fullName>
    </submittedName>
</protein>
<feature type="transmembrane region" description="Helical" evidence="1">
    <location>
        <begin position="12"/>
        <end position="30"/>
    </location>
</feature>
<keyword evidence="1" id="KW-0472">Membrane</keyword>
<dbReference type="EMBL" id="JACSNX010000032">
    <property type="protein sequence ID" value="MBM6852389.1"/>
    <property type="molecule type" value="Genomic_DNA"/>
</dbReference>
<keyword evidence="3" id="KW-1185">Reference proteome</keyword>
<keyword evidence="1" id="KW-1133">Transmembrane helix</keyword>
<sequence length="171" mass="18175">MSRSRFTPRQMATAGIIAAIYAALTLLLPIPQYGGIQFRVAEAMTVLPFLFPEAVPGLTVGCFLANLLGSPMPVDWIVGTAATLLAALWTSRLRHRALAPLPPVICNMVLVGAEIAWFFPAEGMGFWAAFGLNALTVGIGEAAACFILGSLLLQVLPRVPALKSRMAPSRV</sequence>
<name>A0ABS2FXK4_9FIRM</name>
<comment type="caution">
    <text evidence="2">The sequence shown here is derived from an EMBL/GenBank/DDBJ whole genome shotgun (WGS) entry which is preliminary data.</text>
</comment>
<feature type="transmembrane region" description="Helical" evidence="1">
    <location>
        <begin position="97"/>
        <end position="119"/>
    </location>
</feature>
<feature type="transmembrane region" description="Helical" evidence="1">
    <location>
        <begin position="73"/>
        <end position="90"/>
    </location>
</feature>
<reference evidence="2 3" key="1">
    <citation type="journal article" date="2021" name="Sci. Rep.">
        <title>The distribution of antibiotic resistance genes in chicken gut microbiota commensals.</title>
        <authorList>
            <person name="Juricova H."/>
            <person name="Matiasovicova J."/>
            <person name="Kubasova T."/>
            <person name="Cejkova D."/>
            <person name="Rychlik I."/>
        </authorList>
    </citation>
    <scope>NUCLEOTIDE SEQUENCE [LARGE SCALE GENOMIC DNA]</scope>
    <source>
        <strain evidence="2 3">An411</strain>
    </source>
</reference>
<proteinExistence type="predicted"/>
<accession>A0ABS2FXK4</accession>
<dbReference type="PANTHER" id="PTHR40044">
    <property type="entry name" value="INTEGRAL MEMBRANE PROTEIN-RELATED"/>
    <property type="match status" value="1"/>
</dbReference>
<evidence type="ECO:0000313" key="3">
    <source>
        <dbReference type="Proteomes" id="UP000719500"/>
    </source>
</evidence>